<evidence type="ECO:0000256" key="7">
    <source>
        <dbReference type="PROSITE-ProRule" id="PRU00169"/>
    </source>
</evidence>
<evidence type="ECO:0000256" key="4">
    <source>
        <dbReference type="ARBA" id="ARBA00023015"/>
    </source>
</evidence>
<feature type="modified residue" description="4-aspartylphosphate" evidence="7">
    <location>
        <position position="55"/>
    </location>
</feature>
<dbReference type="InterPro" id="IPR016032">
    <property type="entry name" value="Sig_transdc_resp-reg_C-effctor"/>
</dbReference>
<evidence type="ECO:0000256" key="6">
    <source>
        <dbReference type="ARBA" id="ARBA00023163"/>
    </source>
</evidence>
<keyword evidence="6" id="KW-0804">Transcription</keyword>
<dbReference type="SUPFAM" id="SSF46894">
    <property type="entry name" value="C-terminal effector domain of the bipartite response regulators"/>
    <property type="match status" value="1"/>
</dbReference>
<evidence type="ECO:0000259" key="9">
    <source>
        <dbReference type="PROSITE" id="PS50110"/>
    </source>
</evidence>
<evidence type="ECO:0000313" key="11">
    <source>
        <dbReference type="EMBL" id="QKG83619.1"/>
    </source>
</evidence>
<dbReference type="PROSITE" id="PS50110">
    <property type="entry name" value="RESPONSE_REGULATORY"/>
    <property type="match status" value="1"/>
</dbReference>
<protein>
    <submittedName>
        <fullName evidence="11">Response regulator transcription factor</fullName>
    </submittedName>
</protein>
<accession>A0A7D3XI09</accession>
<dbReference type="Gene3D" id="1.10.10.10">
    <property type="entry name" value="Winged helix-like DNA-binding domain superfamily/Winged helix DNA-binding domain"/>
    <property type="match status" value="1"/>
</dbReference>
<evidence type="ECO:0000313" key="12">
    <source>
        <dbReference type="Proteomes" id="UP000503088"/>
    </source>
</evidence>
<dbReference type="GO" id="GO:0000976">
    <property type="term" value="F:transcription cis-regulatory region binding"/>
    <property type="evidence" value="ECO:0007669"/>
    <property type="project" value="TreeGrafter"/>
</dbReference>
<dbReference type="Gene3D" id="3.40.50.2300">
    <property type="match status" value="1"/>
</dbReference>
<dbReference type="InterPro" id="IPR001789">
    <property type="entry name" value="Sig_transdc_resp-reg_receiver"/>
</dbReference>
<keyword evidence="3" id="KW-0902">Two-component regulatory system</keyword>
<dbReference type="InterPro" id="IPR001867">
    <property type="entry name" value="OmpR/PhoB-type_DNA-bd"/>
</dbReference>
<dbReference type="SMART" id="SM00448">
    <property type="entry name" value="REC"/>
    <property type="match status" value="1"/>
</dbReference>
<organism evidence="11 12">
    <name type="scientific">Kroppenstedtia pulmonis</name>
    <dbReference type="NCBI Taxonomy" id="1380685"/>
    <lineage>
        <taxon>Bacteria</taxon>
        <taxon>Bacillati</taxon>
        <taxon>Bacillota</taxon>
        <taxon>Bacilli</taxon>
        <taxon>Bacillales</taxon>
        <taxon>Thermoactinomycetaceae</taxon>
        <taxon>Kroppenstedtia</taxon>
    </lineage>
</organism>
<dbReference type="CDD" id="cd17574">
    <property type="entry name" value="REC_OmpR"/>
    <property type="match status" value="1"/>
</dbReference>
<evidence type="ECO:0000256" key="8">
    <source>
        <dbReference type="PROSITE-ProRule" id="PRU01091"/>
    </source>
</evidence>
<keyword evidence="5 8" id="KW-0238">DNA-binding</keyword>
<gene>
    <name evidence="11" type="ORF">GXN76_03440</name>
</gene>
<keyword evidence="2 7" id="KW-0597">Phosphoprotein</keyword>
<dbReference type="FunFam" id="3.40.50.2300:FF:000001">
    <property type="entry name" value="DNA-binding response regulator PhoB"/>
    <property type="match status" value="1"/>
</dbReference>
<dbReference type="FunFam" id="1.10.10.10:FF:000018">
    <property type="entry name" value="DNA-binding response regulator ResD"/>
    <property type="match status" value="1"/>
</dbReference>
<dbReference type="Proteomes" id="UP000503088">
    <property type="component" value="Chromosome"/>
</dbReference>
<dbReference type="SMART" id="SM00862">
    <property type="entry name" value="Trans_reg_C"/>
    <property type="match status" value="1"/>
</dbReference>
<dbReference type="GO" id="GO:0000156">
    <property type="term" value="F:phosphorelay response regulator activity"/>
    <property type="evidence" value="ECO:0007669"/>
    <property type="project" value="TreeGrafter"/>
</dbReference>
<dbReference type="CDD" id="cd00383">
    <property type="entry name" value="trans_reg_C"/>
    <property type="match status" value="1"/>
</dbReference>
<reference evidence="11 12" key="1">
    <citation type="submission" date="2020-01" db="EMBL/GenBank/DDBJ databases">
        <authorList>
            <person name="Gulvik C.A."/>
            <person name="Batra D.G."/>
        </authorList>
    </citation>
    <scope>NUCLEOTIDE SEQUENCE [LARGE SCALE GENOMIC DNA]</scope>
    <source>
        <strain evidence="11 12">W9323</strain>
    </source>
</reference>
<keyword evidence="4" id="KW-0805">Transcription regulation</keyword>
<dbReference type="PANTHER" id="PTHR48111:SF52">
    <property type="entry name" value="TRANSCRIPTIONAL REGULATORY PROTEIN YVRH"/>
    <property type="match status" value="1"/>
</dbReference>
<dbReference type="SUPFAM" id="SSF52172">
    <property type="entry name" value="CheY-like"/>
    <property type="match status" value="1"/>
</dbReference>
<evidence type="ECO:0000259" key="10">
    <source>
        <dbReference type="PROSITE" id="PS51755"/>
    </source>
</evidence>
<evidence type="ECO:0000256" key="5">
    <source>
        <dbReference type="ARBA" id="ARBA00023125"/>
    </source>
</evidence>
<evidence type="ECO:0000256" key="3">
    <source>
        <dbReference type="ARBA" id="ARBA00023012"/>
    </source>
</evidence>
<dbReference type="Gene3D" id="6.10.250.690">
    <property type="match status" value="1"/>
</dbReference>
<comment type="subcellular location">
    <subcellularLocation>
        <location evidence="1">Cytoplasm</location>
    </subcellularLocation>
</comment>
<dbReference type="GO" id="GO:0005829">
    <property type="term" value="C:cytosol"/>
    <property type="evidence" value="ECO:0007669"/>
    <property type="project" value="TreeGrafter"/>
</dbReference>
<dbReference type="PANTHER" id="PTHR48111">
    <property type="entry name" value="REGULATOR OF RPOS"/>
    <property type="match status" value="1"/>
</dbReference>
<keyword evidence="12" id="KW-1185">Reference proteome</keyword>
<sequence length="239" mass="27339">MRKETILLVDDENGILDMLETLLKKEGYQHIHKATTGEKAIQLVQDFPIDLIILDVMLPDFDGFEVCRKLRRLTQVPILFVTARSSDFDKLMGLTIGGDDYVTKPFNPLEVVARIHVQLRRERILKESAHPKANKLVDGSLVINKDTGQVSMDGNPIHCTAKEYELLIFLCEHPHRIFTAGQLYEQVWKSSYLGDEKTVAVHISKLRKKIEKDPKKPERIVNLRGIGYKFISSEKSESQ</sequence>
<dbReference type="InterPro" id="IPR011006">
    <property type="entry name" value="CheY-like_superfamily"/>
</dbReference>
<name>A0A7D3XI09_9BACL</name>
<dbReference type="InterPro" id="IPR036388">
    <property type="entry name" value="WH-like_DNA-bd_sf"/>
</dbReference>
<evidence type="ECO:0000256" key="2">
    <source>
        <dbReference type="ARBA" id="ARBA00022553"/>
    </source>
</evidence>
<proteinExistence type="predicted"/>
<dbReference type="Pfam" id="PF00486">
    <property type="entry name" value="Trans_reg_C"/>
    <property type="match status" value="1"/>
</dbReference>
<dbReference type="Pfam" id="PF00072">
    <property type="entry name" value="Response_reg"/>
    <property type="match status" value="1"/>
</dbReference>
<evidence type="ECO:0000256" key="1">
    <source>
        <dbReference type="ARBA" id="ARBA00004496"/>
    </source>
</evidence>
<feature type="domain" description="Response regulatory" evidence="9">
    <location>
        <begin position="5"/>
        <end position="119"/>
    </location>
</feature>
<dbReference type="AlphaFoldDB" id="A0A7D3XI09"/>
<dbReference type="InterPro" id="IPR039420">
    <property type="entry name" value="WalR-like"/>
</dbReference>
<dbReference type="GO" id="GO:0006355">
    <property type="term" value="P:regulation of DNA-templated transcription"/>
    <property type="evidence" value="ECO:0007669"/>
    <property type="project" value="InterPro"/>
</dbReference>
<dbReference type="RefSeq" id="WP_173220535.1">
    <property type="nucleotide sequence ID" value="NZ_CP048104.1"/>
</dbReference>
<feature type="domain" description="OmpR/PhoB-type" evidence="10">
    <location>
        <begin position="133"/>
        <end position="232"/>
    </location>
</feature>
<dbReference type="GO" id="GO:0032993">
    <property type="term" value="C:protein-DNA complex"/>
    <property type="evidence" value="ECO:0007669"/>
    <property type="project" value="TreeGrafter"/>
</dbReference>
<dbReference type="EMBL" id="CP048104">
    <property type="protein sequence ID" value="QKG83619.1"/>
    <property type="molecule type" value="Genomic_DNA"/>
</dbReference>
<dbReference type="KEGG" id="kpul:GXN76_03440"/>
<dbReference type="PROSITE" id="PS51755">
    <property type="entry name" value="OMPR_PHOB"/>
    <property type="match status" value="1"/>
</dbReference>
<feature type="DNA-binding region" description="OmpR/PhoB-type" evidence="8">
    <location>
        <begin position="133"/>
        <end position="232"/>
    </location>
</feature>